<proteinExistence type="predicted"/>
<protein>
    <submittedName>
        <fullName evidence="1">Uncharacterized protein</fullName>
    </submittedName>
</protein>
<reference evidence="1" key="1">
    <citation type="submission" date="2021-01" db="EMBL/GenBank/DDBJ databases">
        <authorList>
            <person name="Corre E."/>
            <person name="Pelletier E."/>
            <person name="Niang G."/>
            <person name="Scheremetjew M."/>
            <person name="Finn R."/>
            <person name="Kale V."/>
            <person name="Holt S."/>
            <person name="Cochrane G."/>
            <person name="Meng A."/>
            <person name="Brown T."/>
            <person name="Cohen L."/>
        </authorList>
    </citation>
    <scope>NUCLEOTIDE SEQUENCE</scope>
    <source>
        <strain evidence="1">SM1012Den-03</strain>
    </source>
</reference>
<sequence>MSYQITLSLVALSKDRVVRTLTPEDAAQAAWKLCVEYNLNMPNPSWKMKTWDTFEGAYENIPVTDNMVRGCAGNYPDKVEFMHAVIDALTENHHAGSHIMMMSRMPHTPAPESGKFEMSRGKNSLTIEYMEDSPLSVVDDFAPKLSDVIDSAEEAGELDALATLLEEKLQEIKTAKKRKTDG</sequence>
<evidence type="ECO:0000313" key="1">
    <source>
        <dbReference type="EMBL" id="CAD9602282.1"/>
    </source>
</evidence>
<accession>A0A7S2PIX1</accession>
<gene>
    <name evidence="1" type="ORF">SMAR0320_LOCUS10764</name>
</gene>
<dbReference type="AlphaFoldDB" id="A0A7S2PIX1"/>
<name>A0A7S2PIX1_9STRA</name>
<dbReference type="EMBL" id="HBGZ01015097">
    <property type="protein sequence ID" value="CAD9602282.1"/>
    <property type="molecule type" value="Transcribed_RNA"/>
</dbReference>
<organism evidence="1">
    <name type="scientific">Skeletonema marinoi</name>
    <dbReference type="NCBI Taxonomy" id="267567"/>
    <lineage>
        <taxon>Eukaryota</taxon>
        <taxon>Sar</taxon>
        <taxon>Stramenopiles</taxon>
        <taxon>Ochrophyta</taxon>
        <taxon>Bacillariophyta</taxon>
        <taxon>Coscinodiscophyceae</taxon>
        <taxon>Thalassiosirophycidae</taxon>
        <taxon>Thalassiosirales</taxon>
        <taxon>Skeletonemataceae</taxon>
        <taxon>Skeletonema</taxon>
        <taxon>Skeletonema marinoi-dohrnii complex</taxon>
    </lineage>
</organism>